<dbReference type="PATRIC" id="fig|1117379.3.peg.1272"/>
<comment type="caution">
    <text evidence="1">The sequence shown here is derived from an EMBL/GenBank/DDBJ whole genome shotgun (WGS) entry which is preliminary data.</text>
</comment>
<evidence type="ECO:0000313" key="1">
    <source>
        <dbReference type="EMBL" id="EKN70232.1"/>
    </source>
</evidence>
<keyword evidence="2" id="KW-1185">Reference proteome</keyword>
<dbReference type="OrthoDB" id="7869153at2"/>
<dbReference type="STRING" id="1117379.BABA_06086"/>
<accession>K6DCG7</accession>
<evidence type="ECO:0000313" key="2">
    <source>
        <dbReference type="Proteomes" id="UP000006316"/>
    </source>
</evidence>
<dbReference type="InterPro" id="IPR026838">
    <property type="entry name" value="YheC/D"/>
</dbReference>
<name>K6DCG7_9BACI</name>
<proteinExistence type="predicted"/>
<gene>
    <name evidence="1" type="ORF">BABA_06086</name>
</gene>
<dbReference type="SUPFAM" id="SSF56059">
    <property type="entry name" value="Glutathione synthetase ATP-binding domain-like"/>
    <property type="match status" value="1"/>
</dbReference>
<organism evidence="1 2">
    <name type="scientific">Neobacillus bataviensis LMG 21833</name>
    <dbReference type="NCBI Taxonomy" id="1117379"/>
    <lineage>
        <taxon>Bacteria</taxon>
        <taxon>Bacillati</taxon>
        <taxon>Bacillota</taxon>
        <taxon>Bacilli</taxon>
        <taxon>Bacillales</taxon>
        <taxon>Bacillaceae</taxon>
        <taxon>Neobacillus</taxon>
    </lineage>
</organism>
<dbReference type="EMBL" id="AJLS01000041">
    <property type="protein sequence ID" value="EKN70232.1"/>
    <property type="molecule type" value="Genomic_DNA"/>
</dbReference>
<evidence type="ECO:0008006" key="3">
    <source>
        <dbReference type="Google" id="ProtNLM"/>
    </source>
</evidence>
<dbReference type="eggNOG" id="COG0189">
    <property type="taxonomic scope" value="Bacteria"/>
</dbReference>
<dbReference type="AlphaFoldDB" id="K6DCG7"/>
<dbReference type="Pfam" id="PF14398">
    <property type="entry name" value="ATPgrasp_YheCD"/>
    <property type="match status" value="1"/>
</dbReference>
<dbReference type="Proteomes" id="UP000006316">
    <property type="component" value="Unassembled WGS sequence"/>
</dbReference>
<protein>
    <recommendedName>
        <fullName evidence="3">ATP-grasp domain-containing protein</fullName>
    </recommendedName>
</protein>
<reference evidence="1 2" key="1">
    <citation type="journal article" date="2012" name="Front. Microbiol.">
        <title>Redundancy and modularity in membrane-associated dissimilatory nitrate reduction in Bacillus.</title>
        <authorList>
            <person name="Heylen K."/>
            <person name="Keltjens J."/>
        </authorList>
    </citation>
    <scope>NUCLEOTIDE SEQUENCE [LARGE SCALE GENOMIC DNA]</scope>
    <source>
        <strain evidence="2">LMG 21833T</strain>
    </source>
</reference>
<sequence>MKAHNLSPLIGIMTSQKADGTIAGNGPLFTELQKKLISLNGISFVFIPEDAAEKYIIGYTYSPEDNRWLKKRFPYPDLVYNRIPFRKSEQNEQSQNFFSILKERNIPFFNPCFIDKYELYQLLKNHDLLKQYLPQTILVNHKKGLFSFLNKYKEIYLKPRQSSKGKGIFRLRMTDFSRIALEGINKQESYKSFHHFWDHWNKMLLEKNYLAQEEIKSAEYEGDRFDFRILAHANHEDYVLTGVGIRQSHEQAVTTHIPAGGRLLPYKLLQSDEHDQFFQTIVPHVGKALSDQFGYFGEFSIDAGVSKTGQYYLYEVNSKPMSFDETEIEEGKIEQLCHLFMQLAGFRNDQNSI</sequence>
<dbReference type="RefSeq" id="WP_007084244.1">
    <property type="nucleotide sequence ID" value="NZ_AJLS01000041.1"/>
</dbReference>